<dbReference type="Proteomes" id="UP000078446">
    <property type="component" value="Unassembled WGS sequence"/>
</dbReference>
<organism evidence="1 2">
    <name type="scientific">Moraxella catarrhalis</name>
    <name type="common">Branhamella catarrhalis</name>
    <dbReference type="NCBI Taxonomy" id="480"/>
    <lineage>
        <taxon>Bacteria</taxon>
        <taxon>Pseudomonadati</taxon>
        <taxon>Pseudomonadota</taxon>
        <taxon>Gammaproteobacteria</taxon>
        <taxon>Moraxellales</taxon>
        <taxon>Moraxellaceae</taxon>
        <taxon>Moraxella</taxon>
    </lineage>
</organism>
<name>A0A7Z0UY11_MORCA</name>
<proteinExistence type="predicted"/>
<accession>A0A7Z0UY11</accession>
<dbReference type="AlphaFoldDB" id="A0A7Z0UY11"/>
<reference evidence="1 2" key="1">
    <citation type="journal article" date="2016" name="Genome Biol. Evol.">
        <title>Comparative Genomic Analyses of the Moraxella catarrhalis Serosensitive and Seroresistant Lineages Demonstrate Their Independent Evolution.</title>
        <authorList>
            <person name="Earl J.P."/>
            <person name="de Vries S.P."/>
            <person name="Ahmed A."/>
            <person name="Powell E."/>
            <person name="Schultz M.P."/>
            <person name="Hermans P.W."/>
            <person name="Hill D.J."/>
            <person name="Zhou Z."/>
            <person name="Constantinidou C.I."/>
            <person name="Hu F.Z."/>
            <person name="Bootsma H.J."/>
            <person name="Ehrlich G.D."/>
        </authorList>
    </citation>
    <scope>NUCLEOTIDE SEQUENCE [LARGE SCALE GENOMIC DNA]</scope>
    <source>
        <strain evidence="1 2">Z7574</strain>
    </source>
</reference>
<protein>
    <submittedName>
        <fullName evidence="1">Uncharacterized protein</fullName>
    </submittedName>
</protein>
<dbReference type="EMBL" id="LXHE01000014">
    <property type="protein sequence ID" value="OAV00382.1"/>
    <property type="molecule type" value="Genomic_DNA"/>
</dbReference>
<evidence type="ECO:0000313" key="2">
    <source>
        <dbReference type="Proteomes" id="UP000078446"/>
    </source>
</evidence>
<gene>
    <name evidence="1" type="ORF">AO382_1532</name>
</gene>
<sequence>MLLLMCCLNLLSRFLWAFDFYFIAFIIKSARSHLVPYCPK</sequence>
<evidence type="ECO:0000313" key="1">
    <source>
        <dbReference type="EMBL" id="OAV00382.1"/>
    </source>
</evidence>
<comment type="caution">
    <text evidence="1">The sequence shown here is derived from an EMBL/GenBank/DDBJ whole genome shotgun (WGS) entry which is preliminary data.</text>
</comment>